<evidence type="ECO:0000313" key="9">
    <source>
        <dbReference type="Proteomes" id="UP000229554"/>
    </source>
</evidence>
<evidence type="ECO:0000256" key="4">
    <source>
        <dbReference type="PIRSR" id="PIRSR000097-1"/>
    </source>
</evidence>
<comment type="similarity">
    <text evidence="1">Belongs to the aldo/keto reductase family.</text>
</comment>
<dbReference type="AlphaFoldDB" id="A0A2M8KTH7"/>
<evidence type="ECO:0000256" key="5">
    <source>
        <dbReference type="PIRSR" id="PIRSR000097-2"/>
    </source>
</evidence>
<dbReference type="PRINTS" id="PR00069">
    <property type="entry name" value="ALDKETRDTASE"/>
</dbReference>
<dbReference type="EMBL" id="PFED01000027">
    <property type="protein sequence ID" value="PJE63226.1"/>
    <property type="molecule type" value="Genomic_DNA"/>
</dbReference>
<evidence type="ECO:0000313" key="8">
    <source>
        <dbReference type="EMBL" id="PJE63226.1"/>
    </source>
</evidence>
<gene>
    <name evidence="8" type="ORF">COU88_00655</name>
</gene>
<dbReference type="FunFam" id="3.20.20.100:FF:000006">
    <property type="entry name" value="Aldo-keto reductase family 1 member A1"/>
    <property type="match status" value="1"/>
</dbReference>
<dbReference type="InterPro" id="IPR036812">
    <property type="entry name" value="NAD(P)_OxRdtase_dom_sf"/>
</dbReference>
<dbReference type="Proteomes" id="UP000229554">
    <property type="component" value="Unassembled WGS sequence"/>
</dbReference>
<accession>A0A2M8KTH7</accession>
<dbReference type="Pfam" id="PF00248">
    <property type="entry name" value="Aldo_ket_red"/>
    <property type="match status" value="1"/>
</dbReference>
<dbReference type="InterPro" id="IPR020471">
    <property type="entry name" value="AKR"/>
</dbReference>
<dbReference type="PROSITE" id="PS00063">
    <property type="entry name" value="ALDOKETO_REDUCTASE_3"/>
    <property type="match status" value="1"/>
</dbReference>
<reference evidence="9" key="1">
    <citation type="submission" date="2017-09" db="EMBL/GenBank/DDBJ databases">
        <title>Depth-based differentiation of microbial function through sediment-hosted aquifers and enrichment of novel symbionts in the deep terrestrial subsurface.</title>
        <authorList>
            <person name="Probst A.J."/>
            <person name="Ladd B."/>
            <person name="Jarett J.K."/>
            <person name="Geller-Mcgrath D.E."/>
            <person name="Sieber C.M.K."/>
            <person name="Emerson J.B."/>
            <person name="Anantharaman K."/>
            <person name="Thomas B.C."/>
            <person name="Malmstrom R."/>
            <person name="Stieglmeier M."/>
            <person name="Klingl A."/>
            <person name="Woyke T."/>
            <person name="Ryan C.M."/>
            <person name="Banfield J.F."/>
        </authorList>
    </citation>
    <scope>NUCLEOTIDE SEQUENCE [LARGE SCALE GENOMIC DNA]</scope>
</reference>
<evidence type="ECO:0000256" key="6">
    <source>
        <dbReference type="PIRSR" id="PIRSR000097-3"/>
    </source>
</evidence>
<protein>
    <submittedName>
        <fullName evidence="8">Aldehyde oxidoreductase</fullName>
    </submittedName>
</protein>
<feature type="active site" description="Proton donor" evidence="4">
    <location>
        <position position="33"/>
    </location>
</feature>
<dbReference type="InterPro" id="IPR018170">
    <property type="entry name" value="Aldo/ket_reductase_CS"/>
</dbReference>
<comment type="caution">
    <text evidence="8">The sequence shown here is derived from an EMBL/GenBank/DDBJ whole genome shotgun (WGS) entry which is preliminary data.</text>
</comment>
<feature type="domain" description="NADP-dependent oxidoreductase" evidence="7">
    <location>
        <begin position="12"/>
        <end position="270"/>
    </location>
</feature>
<feature type="site" description="Lowers pKa of active site Tyr" evidence="6">
    <location>
        <position position="62"/>
    </location>
</feature>
<keyword evidence="3" id="KW-0560">Oxidoreductase</keyword>
<proteinExistence type="inferred from homology"/>
<dbReference type="PANTHER" id="PTHR11732">
    <property type="entry name" value="ALDO/KETO REDUCTASE"/>
    <property type="match status" value="1"/>
</dbReference>
<dbReference type="GO" id="GO:0016491">
    <property type="term" value="F:oxidoreductase activity"/>
    <property type="evidence" value="ECO:0007669"/>
    <property type="project" value="UniProtKB-KW"/>
</dbReference>
<dbReference type="InterPro" id="IPR023210">
    <property type="entry name" value="NADP_OxRdtase_dom"/>
</dbReference>
<feature type="non-terminal residue" evidence="8">
    <location>
        <position position="1"/>
    </location>
</feature>
<evidence type="ECO:0000256" key="3">
    <source>
        <dbReference type="ARBA" id="ARBA00023002"/>
    </source>
</evidence>
<feature type="binding site" evidence="5">
    <location>
        <position position="95"/>
    </location>
    <ligand>
        <name>substrate</name>
    </ligand>
</feature>
<sequence>LGTWQAMRGKVGGAVQYAVEEAGYTHADCASIYKNEKEIGSALHSVFAKGVIKRSDIFITSKLWNTEHHPKNVEKACKQSLKDLQLEYLDLYLVHWGIAFMHGLLPEPLNVLGLAKTKHVPMQDTWGAMENLVKKGLVKSIGVANFTAPMLFDLFTYARITPAVNQIEIHPYNSQQALVEYCKKMKIAVTAYSPLGSTGKVAEKPLSDPVVMNIARSHKKTPAQVLIRWLLQRGIIAIPKSTKPNRIDENSAVFDFALSAKEMKSIHNLNKNKRFVDPSKWWGVPYFQ</sequence>
<evidence type="ECO:0000256" key="1">
    <source>
        <dbReference type="ARBA" id="ARBA00007905"/>
    </source>
</evidence>
<evidence type="ECO:0000256" key="2">
    <source>
        <dbReference type="ARBA" id="ARBA00022857"/>
    </source>
</evidence>
<evidence type="ECO:0000259" key="7">
    <source>
        <dbReference type="Pfam" id="PF00248"/>
    </source>
</evidence>
<keyword evidence="2" id="KW-0521">NADP</keyword>
<dbReference type="PIRSF" id="PIRSF000097">
    <property type="entry name" value="AKR"/>
    <property type="match status" value="1"/>
</dbReference>
<name>A0A2M8KTH7_9BACT</name>
<organism evidence="8 9">
    <name type="scientific">Candidatus Roizmanbacteria bacterium CG10_big_fil_rev_8_21_14_0_10_39_6</name>
    <dbReference type="NCBI Taxonomy" id="1974853"/>
    <lineage>
        <taxon>Bacteria</taxon>
        <taxon>Candidatus Roizmaniibacteriota</taxon>
    </lineage>
</organism>
<dbReference type="Gene3D" id="3.20.20.100">
    <property type="entry name" value="NADP-dependent oxidoreductase domain"/>
    <property type="match status" value="1"/>
</dbReference>
<dbReference type="SUPFAM" id="SSF51430">
    <property type="entry name" value="NAD(P)-linked oxidoreductase"/>
    <property type="match status" value="1"/>
</dbReference>